<dbReference type="GO" id="GO:0035556">
    <property type="term" value="P:intracellular signal transduction"/>
    <property type="evidence" value="ECO:0007669"/>
    <property type="project" value="InterPro"/>
</dbReference>
<dbReference type="EMBL" id="JADKGY010000006">
    <property type="protein sequence ID" value="MBK9982709.1"/>
    <property type="molecule type" value="Genomic_DNA"/>
</dbReference>
<feature type="domain" description="Guanylate cyclase" evidence="2">
    <location>
        <begin position="9"/>
        <end position="116"/>
    </location>
</feature>
<dbReference type="InterPro" id="IPR019734">
    <property type="entry name" value="TPR_rpt"/>
</dbReference>
<dbReference type="Pfam" id="PF00211">
    <property type="entry name" value="Guanylate_cyc"/>
    <property type="match status" value="1"/>
</dbReference>
<gene>
    <name evidence="3" type="ORF">IPP15_09850</name>
</gene>
<keyword evidence="1" id="KW-0802">TPR repeat</keyword>
<evidence type="ECO:0000256" key="1">
    <source>
        <dbReference type="PROSITE-ProRule" id="PRU00339"/>
    </source>
</evidence>
<dbReference type="PANTHER" id="PTHR43081">
    <property type="entry name" value="ADENYLATE CYCLASE, TERMINAL-DIFFERENTIATION SPECIFIC-RELATED"/>
    <property type="match status" value="1"/>
</dbReference>
<comment type="caution">
    <text evidence="3">The sequence shown here is derived from an EMBL/GenBank/DDBJ whole genome shotgun (WGS) entry which is preliminary data.</text>
</comment>
<dbReference type="Gene3D" id="3.30.70.1230">
    <property type="entry name" value="Nucleotide cyclase"/>
    <property type="match status" value="1"/>
</dbReference>
<protein>
    <recommendedName>
        <fullName evidence="2">Guanylate cyclase domain-containing protein</fullName>
    </recommendedName>
</protein>
<dbReference type="Pfam" id="PF13432">
    <property type="entry name" value="TPR_16"/>
    <property type="match status" value="1"/>
</dbReference>
<dbReference type="InterPro" id="IPR050697">
    <property type="entry name" value="Adenylyl/Guanylyl_Cyclase_3/4"/>
</dbReference>
<proteinExistence type="predicted"/>
<evidence type="ECO:0000313" key="4">
    <source>
        <dbReference type="Proteomes" id="UP000808337"/>
    </source>
</evidence>
<organism evidence="3 4">
    <name type="scientific">Candidatus Opimibacter skivensis</name>
    <dbReference type="NCBI Taxonomy" id="2982028"/>
    <lineage>
        <taxon>Bacteria</taxon>
        <taxon>Pseudomonadati</taxon>
        <taxon>Bacteroidota</taxon>
        <taxon>Saprospiria</taxon>
        <taxon>Saprospirales</taxon>
        <taxon>Saprospiraceae</taxon>
        <taxon>Candidatus Opimibacter</taxon>
    </lineage>
</organism>
<dbReference type="InterPro" id="IPR029787">
    <property type="entry name" value="Nucleotide_cyclase"/>
</dbReference>
<dbReference type="SMART" id="SM00044">
    <property type="entry name" value="CYCc"/>
    <property type="match status" value="1"/>
</dbReference>
<dbReference type="Gene3D" id="1.25.40.10">
    <property type="entry name" value="Tetratricopeptide repeat domain"/>
    <property type="match status" value="1"/>
</dbReference>
<reference evidence="3 4" key="1">
    <citation type="submission" date="2020-10" db="EMBL/GenBank/DDBJ databases">
        <title>Connecting structure to function with the recovery of over 1000 high-quality activated sludge metagenome-assembled genomes encoding full-length rRNA genes using long-read sequencing.</title>
        <authorList>
            <person name="Singleton C.M."/>
            <person name="Petriglieri F."/>
            <person name="Kristensen J.M."/>
            <person name="Kirkegaard R.H."/>
            <person name="Michaelsen T.Y."/>
            <person name="Andersen M.H."/>
            <person name="Karst S.M."/>
            <person name="Dueholm M.S."/>
            <person name="Nielsen P.H."/>
            <person name="Albertsen M."/>
        </authorList>
    </citation>
    <scope>NUCLEOTIDE SEQUENCE [LARGE SCALE GENOMIC DNA]</scope>
    <source>
        <strain evidence="3">Ribe_18-Q3-R11-54_MAXAC.273</strain>
    </source>
</reference>
<dbReference type="SUPFAM" id="SSF55073">
    <property type="entry name" value="Nucleotide cyclase"/>
    <property type="match status" value="1"/>
</dbReference>
<sequence length="642" mass="71964">MPSTRQLAAIMFADIAGYTGLMEEDESMALELLQKLRKKLDEEVTLHKGRILEFRGDGALCSFSSTLEGVKAAISIQLAMQSAPLVPLRIGIHTGDVIIEGESIYGDGVNIASRMESLATPGSIFISGKVHDDIKNRKDIQTISLGKYILKNVKEPLEIFAVSNKGLIIPDTSSLNGKGEKAQACCILVLPFINMSNDPDQEYFSDGLTEELISNLLKLKEIKIISRTTSMKYKGTDKDMKTIREETNATYILEGSVRTHGGNLRITAQFIDASGDVHLWANTYTGTLDDIFDIQEKVSSKIVEALRIQLTSVEKDTLLKRYTENSEAYQLYLQGRFFWNKRDEEGLKAAVLYFEKAIQKDPDFALAWVGLADTYNLLGEFTNLSRRELHPKAMAAVTRAMAIDNQLAEAHVSRAALIMLNDWDWANAGKEYMLSLELNPNYATGRHWYAEWLLYMGRFEEALQEMAIAVDLDPVSQAILKDQGIVFYYTRQYEKAIESALKSLELDPLFISAHRLLSMSYQGLGNFEKSIAENEIWGTLTGNKAKTKVSLAQILAAAGQKDEARKIVSEIGKTIQLTGNDYRGMSMVYAALGEKDTAFKWLELSYERHEESLCSLKVDPKFDPIRSDPRFDDIVRRIGLSD</sequence>
<name>A0A9D7SV33_9BACT</name>
<dbReference type="Proteomes" id="UP000808337">
    <property type="component" value="Unassembled WGS sequence"/>
</dbReference>
<evidence type="ECO:0000313" key="3">
    <source>
        <dbReference type="EMBL" id="MBK9982709.1"/>
    </source>
</evidence>
<dbReference type="PROSITE" id="PS50005">
    <property type="entry name" value="TPR"/>
    <property type="match status" value="1"/>
</dbReference>
<dbReference type="Gene3D" id="3.40.50.10070">
    <property type="entry name" value="TolB, N-terminal domain"/>
    <property type="match status" value="1"/>
</dbReference>
<dbReference type="NCBIfam" id="NF047558">
    <property type="entry name" value="TPR_END_plus"/>
    <property type="match status" value="1"/>
</dbReference>
<dbReference type="SUPFAM" id="SSF48452">
    <property type="entry name" value="TPR-like"/>
    <property type="match status" value="1"/>
</dbReference>
<accession>A0A9D7SV33</accession>
<dbReference type="GO" id="GO:0004016">
    <property type="term" value="F:adenylate cyclase activity"/>
    <property type="evidence" value="ECO:0007669"/>
    <property type="project" value="UniProtKB-ARBA"/>
</dbReference>
<feature type="repeat" description="TPR" evidence="1">
    <location>
        <begin position="477"/>
        <end position="510"/>
    </location>
</feature>
<dbReference type="GO" id="GO:0006171">
    <property type="term" value="P:cAMP biosynthetic process"/>
    <property type="evidence" value="ECO:0007669"/>
    <property type="project" value="TreeGrafter"/>
</dbReference>
<dbReference type="AlphaFoldDB" id="A0A9D7SV33"/>
<dbReference type="InterPro" id="IPR011990">
    <property type="entry name" value="TPR-like_helical_dom_sf"/>
</dbReference>
<dbReference type="CDD" id="cd07302">
    <property type="entry name" value="CHD"/>
    <property type="match status" value="1"/>
</dbReference>
<dbReference type="PANTHER" id="PTHR43081:SF19">
    <property type="entry name" value="PH-SENSITIVE ADENYLATE CYCLASE RV1264"/>
    <property type="match status" value="1"/>
</dbReference>
<dbReference type="PROSITE" id="PS50125">
    <property type="entry name" value="GUANYLATE_CYCLASE_2"/>
    <property type="match status" value="1"/>
</dbReference>
<evidence type="ECO:0000259" key="2">
    <source>
        <dbReference type="PROSITE" id="PS50125"/>
    </source>
</evidence>
<dbReference type="InterPro" id="IPR001054">
    <property type="entry name" value="A/G_cyclase"/>
</dbReference>